<keyword evidence="4" id="KW-1185">Reference proteome</keyword>
<keyword evidence="2" id="KW-0812">Transmembrane</keyword>
<keyword evidence="2" id="KW-1133">Transmembrane helix</keyword>
<dbReference type="Proteomes" id="UP000683575">
    <property type="component" value="Chromosome"/>
</dbReference>
<evidence type="ECO:0000256" key="1">
    <source>
        <dbReference type="SAM" id="MobiDB-lite"/>
    </source>
</evidence>
<accession>A0A975SZ95</accession>
<dbReference type="EMBL" id="CP077062">
    <property type="protein sequence ID" value="QWZ08699.1"/>
    <property type="molecule type" value="Genomic_DNA"/>
</dbReference>
<feature type="transmembrane region" description="Helical" evidence="2">
    <location>
        <begin position="108"/>
        <end position="128"/>
    </location>
</feature>
<sequence>MPRRGQPPPAGGPRGPGLGARPAALRPLRKRRALANLGTTRELAEEYLEAGVLFLTSLLSDAAQAFADGLLAASPHATGAFTWSGVALLQSDVEYTVHDGRVDLVGGALTPLAYLFLAVGAVAVGRLWRVLPGWRRTEVDDVQHRGHHVD</sequence>
<feature type="compositionally biased region" description="Pro residues" evidence="1">
    <location>
        <begin position="1"/>
        <end position="11"/>
    </location>
</feature>
<dbReference type="AlphaFoldDB" id="A0A975SZ95"/>
<evidence type="ECO:0000313" key="3">
    <source>
        <dbReference type="EMBL" id="QWZ08699.1"/>
    </source>
</evidence>
<organism evidence="3 4">
    <name type="scientific">Nocardioides panacis</name>
    <dbReference type="NCBI Taxonomy" id="2849501"/>
    <lineage>
        <taxon>Bacteria</taxon>
        <taxon>Bacillati</taxon>
        <taxon>Actinomycetota</taxon>
        <taxon>Actinomycetes</taxon>
        <taxon>Propionibacteriales</taxon>
        <taxon>Nocardioidaceae</taxon>
        <taxon>Nocardioides</taxon>
    </lineage>
</organism>
<reference evidence="3" key="1">
    <citation type="submission" date="2021-06" db="EMBL/GenBank/DDBJ databases">
        <title>Complete genome sequence of Nocardioides sp. G188.</title>
        <authorList>
            <person name="Im W.-T."/>
        </authorList>
    </citation>
    <scope>NUCLEOTIDE SEQUENCE</scope>
    <source>
        <strain evidence="3">G188</strain>
    </source>
</reference>
<gene>
    <name evidence="3" type="ORF">KRR39_02235</name>
</gene>
<proteinExistence type="predicted"/>
<evidence type="ECO:0000256" key="2">
    <source>
        <dbReference type="SAM" id="Phobius"/>
    </source>
</evidence>
<evidence type="ECO:0000313" key="4">
    <source>
        <dbReference type="Proteomes" id="UP000683575"/>
    </source>
</evidence>
<dbReference type="KEGG" id="nps:KRR39_02235"/>
<keyword evidence="2" id="KW-0472">Membrane</keyword>
<dbReference type="RefSeq" id="WP_216940381.1">
    <property type="nucleotide sequence ID" value="NZ_CP077062.1"/>
</dbReference>
<name>A0A975SZ95_9ACTN</name>
<protein>
    <submittedName>
        <fullName evidence="3">Uncharacterized protein</fullName>
    </submittedName>
</protein>
<feature type="region of interest" description="Disordered" evidence="1">
    <location>
        <begin position="1"/>
        <end position="22"/>
    </location>
</feature>